<organism evidence="8 9">
    <name type="scientific">Oryzicola mucosus</name>
    <dbReference type="NCBI Taxonomy" id="2767425"/>
    <lineage>
        <taxon>Bacteria</taxon>
        <taxon>Pseudomonadati</taxon>
        <taxon>Pseudomonadota</taxon>
        <taxon>Alphaproteobacteria</taxon>
        <taxon>Hyphomicrobiales</taxon>
        <taxon>Phyllobacteriaceae</taxon>
        <taxon>Oryzicola</taxon>
    </lineage>
</organism>
<name>A0A8J6U9J0_9HYPH</name>
<feature type="domain" description="Nudix hydrolase" evidence="7">
    <location>
        <begin position="16"/>
        <end position="208"/>
    </location>
</feature>
<evidence type="ECO:0000256" key="6">
    <source>
        <dbReference type="ARBA" id="ARBA00023211"/>
    </source>
</evidence>
<evidence type="ECO:0000256" key="2">
    <source>
        <dbReference type="ARBA" id="ARBA00001946"/>
    </source>
</evidence>
<evidence type="ECO:0000256" key="3">
    <source>
        <dbReference type="ARBA" id="ARBA00022723"/>
    </source>
</evidence>
<comment type="cofactor">
    <cofactor evidence="2">
        <name>Mg(2+)</name>
        <dbReference type="ChEBI" id="CHEBI:18420"/>
    </cofactor>
</comment>
<proteinExistence type="predicted"/>
<evidence type="ECO:0000256" key="5">
    <source>
        <dbReference type="ARBA" id="ARBA00022842"/>
    </source>
</evidence>
<dbReference type="InterPro" id="IPR000086">
    <property type="entry name" value="NUDIX_hydrolase_dom"/>
</dbReference>
<dbReference type="GO" id="GO:0046872">
    <property type="term" value="F:metal ion binding"/>
    <property type="evidence" value="ECO:0007669"/>
    <property type="project" value="UniProtKB-KW"/>
</dbReference>
<dbReference type="PROSITE" id="PS51462">
    <property type="entry name" value="NUDIX"/>
    <property type="match status" value="1"/>
</dbReference>
<dbReference type="Proteomes" id="UP000643405">
    <property type="component" value="Unassembled WGS sequence"/>
</dbReference>
<accession>A0A8J6U9J0</accession>
<sequence>MGETTETQEKKKKALRPRDAATLIVYRRDVDAVRLLMGRRAMGHVFMPGALVFPGGRIENQDRFVPVADELDPAVVELLCRRSSASPARARALALAAIRETYEETGYLIGIEQAAWRKPPGASWSSFVSHGVLPALSRLRLLTRAITPPTQPRRFDARFFVVEADAIVKQVEVPDEELENPAWVTFDEARAFKKLPMVTRVVLDELEPKLVAGPLEADAPVVLRRMRQGKFQSEPI</sequence>
<dbReference type="CDD" id="cd18870">
    <property type="entry name" value="NUDIX_AcylCoAdiphos_Nudt19"/>
    <property type="match status" value="1"/>
</dbReference>
<reference evidence="8" key="1">
    <citation type="submission" date="2020-09" db="EMBL/GenBank/DDBJ databases">
        <title>Genome seq and assembly of Tianweitania sp.</title>
        <authorList>
            <person name="Chhetri G."/>
        </authorList>
    </citation>
    <scope>NUCLEOTIDE SEQUENCE</scope>
    <source>
        <strain evidence="8">Rool2</strain>
    </source>
</reference>
<keyword evidence="6" id="KW-0464">Manganese</keyword>
<evidence type="ECO:0000256" key="4">
    <source>
        <dbReference type="ARBA" id="ARBA00022801"/>
    </source>
</evidence>
<dbReference type="InterPro" id="IPR039121">
    <property type="entry name" value="NUDT19"/>
</dbReference>
<evidence type="ECO:0000313" key="8">
    <source>
        <dbReference type="EMBL" id="MBD0417372.1"/>
    </source>
</evidence>
<dbReference type="GO" id="GO:0016818">
    <property type="term" value="F:hydrolase activity, acting on acid anhydrides, in phosphorus-containing anhydrides"/>
    <property type="evidence" value="ECO:0007669"/>
    <property type="project" value="InterPro"/>
</dbReference>
<dbReference type="PANTHER" id="PTHR12318:SF0">
    <property type="entry name" value="ACYL-COENZYME A DIPHOSPHATASE NUDT19"/>
    <property type="match status" value="1"/>
</dbReference>
<keyword evidence="4" id="KW-0378">Hydrolase</keyword>
<comment type="cofactor">
    <cofactor evidence="1">
        <name>Mn(2+)</name>
        <dbReference type="ChEBI" id="CHEBI:29035"/>
    </cofactor>
</comment>
<dbReference type="EMBL" id="JACVVX010000012">
    <property type="protein sequence ID" value="MBD0417372.1"/>
    <property type="molecule type" value="Genomic_DNA"/>
</dbReference>
<keyword evidence="3" id="KW-0479">Metal-binding</keyword>
<keyword evidence="5" id="KW-0460">Magnesium</keyword>
<dbReference type="RefSeq" id="WP_188166809.1">
    <property type="nucleotide sequence ID" value="NZ_JACVVX010000012.1"/>
</dbReference>
<evidence type="ECO:0000256" key="1">
    <source>
        <dbReference type="ARBA" id="ARBA00001936"/>
    </source>
</evidence>
<comment type="caution">
    <text evidence="8">The sequence shown here is derived from an EMBL/GenBank/DDBJ whole genome shotgun (WGS) entry which is preliminary data.</text>
</comment>
<dbReference type="AlphaFoldDB" id="A0A8J6U9J0"/>
<dbReference type="Gene3D" id="3.90.79.10">
    <property type="entry name" value="Nucleoside Triphosphate Pyrophosphohydrolase"/>
    <property type="match status" value="1"/>
</dbReference>
<evidence type="ECO:0000313" key="9">
    <source>
        <dbReference type="Proteomes" id="UP000643405"/>
    </source>
</evidence>
<gene>
    <name evidence="8" type="ORF">ICI42_22270</name>
</gene>
<evidence type="ECO:0000259" key="7">
    <source>
        <dbReference type="PROSITE" id="PS51462"/>
    </source>
</evidence>
<keyword evidence="9" id="KW-1185">Reference proteome</keyword>
<protein>
    <submittedName>
        <fullName evidence="8">NUDIX domain-containing protein</fullName>
    </submittedName>
</protein>
<dbReference type="PANTHER" id="PTHR12318">
    <property type="entry name" value="TESTOSTERONE-REGULATED PROTEIN RP2"/>
    <property type="match status" value="1"/>
</dbReference>
<dbReference type="SUPFAM" id="SSF55811">
    <property type="entry name" value="Nudix"/>
    <property type="match status" value="1"/>
</dbReference>
<dbReference type="InterPro" id="IPR015797">
    <property type="entry name" value="NUDIX_hydrolase-like_dom_sf"/>
</dbReference>